<dbReference type="InterPro" id="IPR036452">
    <property type="entry name" value="Ribo_hydro-like"/>
</dbReference>
<comment type="caution">
    <text evidence="5">The sequence shown here is derived from an EMBL/GenBank/DDBJ whole genome shotgun (WGS) entry which is preliminary data.</text>
</comment>
<dbReference type="Gene3D" id="3.90.245.10">
    <property type="entry name" value="Ribonucleoside hydrolase-like"/>
    <property type="match status" value="1"/>
</dbReference>
<sequence length="463" mass="50921">MAPKQRVIFDTDPGKFPLSLWMVAPQKHLTVLYLPFNVALGVDDMIAMLLALASSPEDLELVMLSVTYGNVNLKSCLKNVVAMFHVLDKEMEWRKFQGRPQGFEALRAYKPIVAIGPEHALEEEILMEDGFHGSDGLHGVHETHPHLSPADTWKSLFHDDVPGAAENPSFYSYFKPSKLPAHKEMLRILKAEPAGTITICAVGPMTNVALAAAEDPETFLRVKELVVMGGALECPGNVTPVAEFNTYADAIATARVFALTSAAPASTMPVVPEKIARLGPYPEKLSRQLRLSLFPLDLTTPHLLNRGFFFDTITPHVRAGSPLATWVNTMMSGVFRKVEGNYGDETEPGLSLHDPVTIWYMLTHDHPGWKTAAGAPEDIRVETSGQWTHGMHLIDRRGRKRAGEASAIGITTDASGVVDVEEVPGDDFGWLSVRRGNRVHRFAESPGPDTFAPFLMQQLFGKI</sequence>
<dbReference type="PANTHER" id="PTHR12304">
    <property type="entry name" value="INOSINE-URIDINE PREFERRING NUCLEOSIDE HYDROLASE"/>
    <property type="match status" value="1"/>
</dbReference>
<proteinExistence type="inferred from homology"/>
<reference evidence="5 6" key="1">
    <citation type="submission" date="2023-01" db="EMBL/GenBank/DDBJ databases">
        <title>Analysis of 21 Apiospora genomes using comparative genomics revels a genus with tremendous synthesis potential of carbohydrate active enzymes and secondary metabolites.</title>
        <authorList>
            <person name="Sorensen T."/>
        </authorList>
    </citation>
    <scope>NUCLEOTIDE SEQUENCE [LARGE SCALE GENOMIC DNA]</scope>
    <source>
        <strain evidence="5 6">CBS 135458</strain>
    </source>
</reference>
<evidence type="ECO:0000256" key="1">
    <source>
        <dbReference type="ARBA" id="ARBA00009176"/>
    </source>
</evidence>
<name>A0ABR1VJP3_9PEZI</name>
<organism evidence="5 6">
    <name type="scientific">Apiospora phragmitis</name>
    <dbReference type="NCBI Taxonomy" id="2905665"/>
    <lineage>
        <taxon>Eukaryota</taxon>
        <taxon>Fungi</taxon>
        <taxon>Dikarya</taxon>
        <taxon>Ascomycota</taxon>
        <taxon>Pezizomycotina</taxon>
        <taxon>Sordariomycetes</taxon>
        <taxon>Xylariomycetidae</taxon>
        <taxon>Amphisphaeriales</taxon>
        <taxon>Apiosporaceae</taxon>
        <taxon>Apiospora</taxon>
    </lineage>
</organism>
<dbReference type="PANTHER" id="PTHR12304:SF56">
    <property type="entry name" value="HYDROLASE, PUTATIVE (AFU_ORTHOLOGUE AFUA_1G11790)-RELATED"/>
    <property type="match status" value="1"/>
</dbReference>
<dbReference type="InterPro" id="IPR001910">
    <property type="entry name" value="Inosine/uridine_hydrolase_dom"/>
</dbReference>
<dbReference type="GeneID" id="92091232"/>
<evidence type="ECO:0000256" key="3">
    <source>
        <dbReference type="ARBA" id="ARBA00023295"/>
    </source>
</evidence>
<comment type="similarity">
    <text evidence="1">Belongs to the IUNH family.</text>
</comment>
<dbReference type="InterPro" id="IPR023186">
    <property type="entry name" value="IUNH"/>
</dbReference>
<evidence type="ECO:0000313" key="6">
    <source>
        <dbReference type="Proteomes" id="UP001480595"/>
    </source>
</evidence>
<evidence type="ECO:0000313" key="5">
    <source>
        <dbReference type="EMBL" id="KAK8070144.1"/>
    </source>
</evidence>
<keyword evidence="2" id="KW-0378">Hydrolase</keyword>
<evidence type="ECO:0000259" key="4">
    <source>
        <dbReference type="Pfam" id="PF01156"/>
    </source>
</evidence>
<dbReference type="SUPFAM" id="SSF53590">
    <property type="entry name" value="Nucleoside hydrolase"/>
    <property type="match status" value="1"/>
</dbReference>
<keyword evidence="3" id="KW-0326">Glycosidase</keyword>
<keyword evidence="6" id="KW-1185">Reference proteome</keyword>
<accession>A0ABR1VJP3</accession>
<feature type="domain" description="Inosine/uridine-preferring nucleoside hydrolase" evidence="4">
    <location>
        <begin position="41"/>
        <end position="415"/>
    </location>
</feature>
<dbReference type="Proteomes" id="UP001480595">
    <property type="component" value="Unassembled WGS sequence"/>
</dbReference>
<dbReference type="Pfam" id="PF01156">
    <property type="entry name" value="IU_nuc_hydro"/>
    <property type="match status" value="1"/>
</dbReference>
<protein>
    <recommendedName>
        <fullName evidence="4">Inosine/uridine-preferring nucleoside hydrolase domain-containing protein</fullName>
    </recommendedName>
</protein>
<evidence type="ECO:0000256" key="2">
    <source>
        <dbReference type="ARBA" id="ARBA00022801"/>
    </source>
</evidence>
<dbReference type="RefSeq" id="XP_066717438.1">
    <property type="nucleotide sequence ID" value="XM_066858169.1"/>
</dbReference>
<gene>
    <name evidence="5" type="ORF">PG994_006760</name>
</gene>
<dbReference type="EMBL" id="JAQQWL010000006">
    <property type="protein sequence ID" value="KAK8070144.1"/>
    <property type="molecule type" value="Genomic_DNA"/>
</dbReference>